<dbReference type="AlphaFoldDB" id="F2DS72"/>
<feature type="domain" description="Glycoside hydrolase family 3 N-terminal" evidence="2">
    <location>
        <begin position="31"/>
        <end position="190"/>
    </location>
</feature>
<name>F2DS72_HORVV</name>
<evidence type="ECO:0000256" key="1">
    <source>
        <dbReference type="ARBA" id="ARBA00022801"/>
    </source>
</evidence>
<dbReference type="GO" id="GO:0005975">
    <property type="term" value="P:carbohydrate metabolic process"/>
    <property type="evidence" value="ECO:0007669"/>
    <property type="project" value="InterPro"/>
</dbReference>
<dbReference type="Gene3D" id="3.20.20.300">
    <property type="entry name" value="Glycoside hydrolase, family 3, N-terminal domain"/>
    <property type="match status" value="1"/>
</dbReference>
<dbReference type="InterPro" id="IPR036962">
    <property type="entry name" value="Glyco_hydro_3_N_sf"/>
</dbReference>
<dbReference type="InterPro" id="IPR017853">
    <property type="entry name" value="GH"/>
</dbReference>
<dbReference type="EMBL" id="AK366740">
    <property type="protein sequence ID" value="BAJ97943.1"/>
    <property type="molecule type" value="mRNA"/>
</dbReference>
<evidence type="ECO:0000313" key="3">
    <source>
        <dbReference type="EMBL" id="BAJ97943.1"/>
    </source>
</evidence>
<dbReference type="InterPro" id="IPR001764">
    <property type="entry name" value="Glyco_hydro_3_N"/>
</dbReference>
<proteinExistence type="evidence at transcript level"/>
<dbReference type="PANTHER" id="PTHR30620:SF122">
    <property type="entry name" value="BETA-GLUCOSIDASE"/>
    <property type="match status" value="1"/>
</dbReference>
<keyword evidence="1" id="KW-0378">Hydrolase</keyword>
<dbReference type="SUPFAM" id="SSF51445">
    <property type="entry name" value="(Trans)glycosidases"/>
    <property type="match status" value="1"/>
</dbReference>
<protein>
    <submittedName>
        <fullName evidence="3">Predicted protein</fullName>
    </submittedName>
</protein>
<evidence type="ECO:0000259" key="2">
    <source>
        <dbReference type="Pfam" id="PF00933"/>
    </source>
</evidence>
<reference evidence="3" key="1">
    <citation type="journal article" date="2011" name="Plant Physiol.">
        <title>Comprehensive sequence analysis of 24,783 barley full-length cDNAs derived from 12 clone libraries.</title>
        <authorList>
            <person name="Matsumoto T."/>
            <person name="Tanaka T."/>
            <person name="Sakai H."/>
            <person name="Amano N."/>
            <person name="Kanamori H."/>
            <person name="Kurita K."/>
            <person name="Kikuta A."/>
            <person name="Kamiya K."/>
            <person name="Yamamoto M."/>
            <person name="Ikawa H."/>
            <person name="Fujii N."/>
            <person name="Hori K."/>
            <person name="Itoh T."/>
            <person name="Sato K."/>
        </authorList>
    </citation>
    <scope>NUCLEOTIDE SEQUENCE</scope>
    <source>
        <tissue evidence="3">Shoot and root</tissue>
    </source>
</reference>
<sequence length="232" mass="25059">MAAAQGEHPPLYKDASAPVEARVRDLLGRMTLQEKAGQMAQIELSVASPRALAELGVGSLLNGGGRPPFDGASPSDWAGVVDSMQRLALSSRLSVPIIYGVDAVHGHNNVIGATIFPHNVGLGASRDPELVRKIGEATALEVRATGMHWTFAPCVAVCRDSRWGRCYESYSEDPEIVRSFTTIVAGLQGQTPADHPHGYPFLHSVRYLIQILVLSDQDPTVRQVCWSEFTGF</sequence>
<dbReference type="PANTHER" id="PTHR30620">
    <property type="entry name" value="PERIPLASMIC BETA-GLUCOSIDASE-RELATED"/>
    <property type="match status" value="1"/>
</dbReference>
<dbReference type="GO" id="GO:0004553">
    <property type="term" value="F:hydrolase activity, hydrolyzing O-glycosyl compounds"/>
    <property type="evidence" value="ECO:0007669"/>
    <property type="project" value="InterPro"/>
</dbReference>
<dbReference type="PRINTS" id="PR00133">
    <property type="entry name" value="GLHYDRLASE3"/>
</dbReference>
<organism evidence="3">
    <name type="scientific">Hordeum vulgare subsp. vulgare</name>
    <name type="common">Domesticated barley</name>
    <dbReference type="NCBI Taxonomy" id="112509"/>
    <lineage>
        <taxon>Eukaryota</taxon>
        <taxon>Viridiplantae</taxon>
        <taxon>Streptophyta</taxon>
        <taxon>Embryophyta</taxon>
        <taxon>Tracheophyta</taxon>
        <taxon>Spermatophyta</taxon>
        <taxon>Magnoliopsida</taxon>
        <taxon>Liliopsida</taxon>
        <taxon>Poales</taxon>
        <taxon>Poaceae</taxon>
        <taxon>BOP clade</taxon>
        <taxon>Pooideae</taxon>
        <taxon>Triticodae</taxon>
        <taxon>Triticeae</taxon>
        <taxon>Hordeinae</taxon>
        <taxon>Hordeum</taxon>
    </lineage>
</organism>
<dbReference type="InterPro" id="IPR051915">
    <property type="entry name" value="Cellulose_Degrad_GH3"/>
</dbReference>
<accession>F2DS72</accession>
<dbReference type="Pfam" id="PF00933">
    <property type="entry name" value="Glyco_hydro_3"/>
    <property type="match status" value="1"/>
</dbReference>